<dbReference type="PRINTS" id="PR00449">
    <property type="entry name" value="RASTRNSFRMNG"/>
</dbReference>
<evidence type="ECO:0000313" key="5">
    <source>
        <dbReference type="EMBL" id="KAI1241781.1"/>
    </source>
</evidence>
<proteinExistence type="predicted"/>
<organism evidence="4">
    <name type="scientific">Lamprotornis superbus</name>
    <dbReference type="NCBI Taxonomy" id="245042"/>
    <lineage>
        <taxon>Eukaryota</taxon>
        <taxon>Metazoa</taxon>
        <taxon>Chordata</taxon>
        <taxon>Craniata</taxon>
        <taxon>Vertebrata</taxon>
        <taxon>Euteleostomi</taxon>
        <taxon>Archelosauria</taxon>
        <taxon>Archosauria</taxon>
        <taxon>Dinosauria</taxon>
        <taxon>Saurischia</taxon>
        <taxon>Theropoda</taxon>
        <taxon>Coelurosauria</taxon>
        <taxon>Aves</taxon>
        <taxon>Neognathae</taxon>
        <taxon>Neoaves</taxon>
        <taxon>Telluraves</taxon>
        <taxon>Australaves</taxon>
        <taxon>Passeriformes</taxon>
        <taxon>Sturnidae</taxon>
        <taxon>Lamprotornis</taxon>
    </lineage>
</organism>
<dbReference type="EMBL" id="JADDUC020000002">
    <property type="protein sequence ID" value="KAI1241781.1"/>
    <property type="molecule type" value="Genomic_DNA"/>
</dbReference>
<dbReference type="AlphaFoldDB" id="A0A835NXP2"/>
<dbReference type="GO" id="GO:0005525">
    <property type="term" value="F:GTP binding"/>
    <property type="evidence" value="ECO:0007669"/>
    <property type="project" value="UniProtKB-KW"/>
</dbReference>
<dbReference type="InterPro" id="IPR020849">
    <property type="entry name" value="Small_GTPase_Ras-type"/>
</dbReference>
<dbReference type="GO" id="GO:0007165">
    <property type="term" value="P:signal transduction"/>
    <property type="evidence" value="ECO:0007669"/>
    <property type="project" value="InterPro"/>
</dbReference>
<dbReference type="Pfam" id="PF00071">
    <property type="entry name" value="Ras"/>
    <property type="match status" value="1"/>
</dbReference>
<dbReference type="PROSITE" id="PS51421">
    <property type="entry name" value="RAS"/>
    <property type="match status" value="1"/>
</dbReference>
<keyword evidence="1" id="KW-0547">Nucleotide-binding</keyword>
<name>A0A835NXP2_9PASS</name>
<reference evidence="5 6" key="2">
    <citation type="journal article" date="2021" name="J. Hered.">
        <title>Feather Gene Expression Elucidates the Developmental Basis of Plumage Iridescence in African Starlings.</title>
        <authorList>
            <person name="Rubenstein D.R."/>
            <person name="Corvelo A."/>
            <person name="MacManes M.D."/>
            <person name="Maia R."/>
            <person name="Narzisi G."/>
            <person name="Rousaki A."/>
            <person name="Vandenabeele P."/>
            <person name="Shawkey M.D."/>
            <person name="Solomon J."/>
        </authorList>
    </citation>
    <scope>NUCLEOTIDE SEQUENCE [LARGE SCALE GENOMIC DNA]</scope>
    <source>
        <strain evidence="5">SS15</strain>
    </source>
</reference>
<dbReference type="PANTHER" id="PTHR24070">
    <property type="entry name" value="RAS, DI-RAS, AND RHEB FAMILY MEMBERS OF SMALL GTPASE SUPERFAMILY"/>
    <property type="match status" value="1"/>
</dbReference>
<dbReference type="Proteomes" id="UP000618051">
    <property type="component" value="Unassembled WGS sequence"/>
</dbReference>
<dbReference type="GO" id="GO:0016020">
    <property type="term" value="C:membrane"/>
    <property type="evidence" value="ECO:0007669"/>
    <property type="project" value="InterPro"/>
</dbReference>
<reference evidence="4" key="1">
    <citation type="submission" date="2020-10" db="EMBL/GenBank/DDBJ databases">
        <title>Feather gene expression reveals the developmental basis of iridescence in African starlings.</title>
        <authorList>
            <person name="Rubenstein D.R."/>
        </authorList>
    </citation>
    <scope>NUCLEOTIDE SEQUENCE</scope>
    <source>
        <strain evidence="4">SS15</strain>
        <tissue evidence="4">Liver</tissue>
    </source>
</reference>
<dbReference type="SMART" id="SM00175">
    <property type="entry name" value="RAB"/>
    <property type="match status" value="1"/>
</dbReference>
<dbReference type="OrthoDB" id="5976022at2759"/>
<evidence type="ECO:0000313" key="6">
    <source>
        <dbReference type="Proteomes" id="UP000618051"/>
    </source>
</evidence>
<evidence type="ECO:0000313" key="4">
    <source>
        <dbReference type="EMBL" id="KAG0125403.1"/>
    </source>
</evidence>
<keyword evidence="3" id="KW-1133">Transmembrane helix</keyword>
<dbReference type="InterPro" id="IPR027417">
    <property type="entry name" value="P-loop_NTPase"/>
</dbReference>
<gene>
    <name evidence="5" type="ORF">IHE44_0005272</name>
    <name evidence="4" type="ORF">IHE44_005386</name>
</gene>
<feature type="transmembrane region" description="Helical" evidence="3">
    <location>
        <begin position="12"/>
        <end position="32"/>
    </location>
</feature>
<keyword evidence="6" id="KW-1185">Reference proteome</keyword>
<sequence length="254" mass="28714">MVGKDKEKQLLLYCLLGHLWIAAYKVFFGLLLKKPGVAFFPSPSCRVTLAIGWHTATGVTPVWSHCGAQGMPTNDLVENIWVQYEAREKILEKRHHFQNTLGEPTVPAAEAGGAHRYEKVPVILVGNKVDLESEREVSLSEGRALAEEWGCPFMETSAKSKTMVDELFAEICAIKHWLGFNCETPQQKQIQEQLISPSKLVCLKWPPREENKRKFNLVLDSHTLELGKEEECRHRSVFPDEAVREFSTVESGLV</sequence>
<protein>
    <submittedName>
        <fullName evidence="4">Uncharacterized protein</fullName>
    </submittedName>
</protein>
<evidence type="ECO:0000256" key="3">
    <source>
        <dbReference type="SAM" id="Phobius"/>
    </source>
</evidence>
<keyword evidence="2" id="KW-0342">GTP-binding</keyword>
<evidence type="ECO:0000256" key="1">
    <source>
        <dbReference type="ARBA" id="ARBA00022741"/>
    </source>
</evidence>
<evidence type="ECO:0000256" key="2">
    <source>
        <dbReference type="ARBA" id="ARBA00023134"/>
    </source>
</evidence>
<dbReference type="GO" id="GO:0003924">
    <property type="term" value="F:GTPase activity"/>
    <property type="evidence" value="ECO:0007669"/>
    <property type="project" value="InterPro"/>
</dbReference>
<keyword evidence="3" id="KW-0812">Transmembrane</keyword>
<dbReference type="InterPro" id="IPR001806">
    <property type="entry name" value="Small_GTPase"/>
</dbReference>
<dbReference type="SUPFAM" id="SSF52540">
    <property type="entry name" value="P-loop containing nucleoside triphosphate hydrolases"/>
    <property type="match status" value="1"/>
</dbReference>
<dbReference type="Gene3D" id="3.40.50.300">
    <property type="entry name" value="P-loop containing nucleotide triphosphate hydrolases"/>
    <property type="match status" value="1"/>
</dbReference>
<dbReference type="EMBL" id="JADDUC010000021">
    <property type="protein sequence ID" value="KAG0125403.1"/>
    <property type="molecule type" value="Genomic_DNA"/>
</dbReference>
<reference evidence="5" key="3">
    <citation type="submission" date="2022-01" db="EMBL/GenBank/DDBJ databases">
        <authorList>
            <person name="Rubenstein D.R."/>
        </authorList>
    </citation>
    <scope>NUCLEOTIDE SEQUENCE</scope>
    <source>
        <strain evidence="5">SS15</strain>
        <tissue evidence="5">Liver</tissue>
    </source>
</reference>
<comment type="caution">
    <text evidence="4">The sequence shown here is derived from an EMBL/GenBank/DDBJ whole genome shotgun (WGS) entry which is preliminary data.</text>
</comment>
<accession>A0A835NXP2</accession>
<dbReference type="SMART" id="SM00173">
    <property type="entry name" value="RAS"/>
    <property type="match status" value="1"/>
</dbReference>
<keyword evidence="3" id="KW-0472">Membrane</keyword>